<gene>
    <name evidence="2" type="ORF">RHRU231_230021</name>
</gene>
<organism evidence="2 3">
    <name type="scientific">Rhodococcus ruber</name>
    <dbReference type="NCBI Taxonomy" id="1830"/>
    <lineage>
        <taxon>Bacteria</taxon>
        <taxon>Bacillati</taxon>
        <taxon>Actinomycetota</taxon>
        <taxon>Actinomycetes</taxon>
        <taxon>Mycobacteriales</taxon>
        <taxon>Nocardiaceae</taxon>
        <taxon>Rhodococcus</taxon>
    </lineage>
</organism>
<proteinExistence type="predicted"/>
<dbReference type="Proteomes" id="UP000042997">
    <property type="component" value="Unassembled WGS sequence"/>
</dbReference>
<feature type="compositionally biased region" description="Polar residues" evidence="1">
    <location>
        <begin position="66"/>
        <end position="76"/>
    </location>
</feature>
<dbReference type="AlphaFoldDB" id="A0A098BEP8"/>
<accession>A0A098BEP8</accession>
<dbReference type="EMBL" id="CCSD01000032">
    <property type="protein sequence ID" value="CDZ87193.1"/>
    <property type="molecule type" value="Genomic_DNA"/>
</dbReference>
<feature type="compositionally biased region" description="Pro residues" evidence="1">
    <location>
        <begin position="93"/>
        <end position="102"/>
    </location>
</feature>
<evidence type="ECO:0000313" key="2">
    <source>
        <dbReference type="EMBL" id="CDZ87193.1"/>
    </source>
</evidence>
<protein>
    <submittedName>
        <fullName evidence="2">Uncharacterized protein</fullName>
    </submittedName>
</protein>
<feature type="compositionally biased region" description="Polar residues" evidence="1">
    <location>
        <begin position="43"/>
        <end position="53"/>
    </location>
</feature>
<evidence type="ECO:0000313" key="3">
    <source>
        <dbReference type="Proteomes" id="UP000042997"/>
    </source>
</evidence>
<reference evidence="2 3" key="1">
    <citation type="journal article" date="2014" name="Genome Announc.">
        <title>Draft Genome Sequence of Propane- and Butane-Oxidizing Actinobacterium Rhodococcus ruber IEGM 231.</title>
        <authorList>
            <person name="Ivshina I.B."/>
            <person name="Kuyukina M.S."/>
            <person name="Krivoruchko A.V."/>
            <person name="Barbe V."/>
            <person name="Fischer C."/>
        </authorList>
    </citation>
    <scope>NUCLEOTIDE SEQUENCE [LARGE SCALE GENOMIC DNA]</scope>
</reference>
<sequence length="263" mass="29321">MITLVGSNSADRLLPFRHLRVRPGEPHTSSPSRPRNLHDSLGIGSSTAGSSRSVVRRCTPGRRASRTTSPQRNATRCASAGRSPRTCNGTTPDPGPSQPADPPVHGRQCSVPDRMRPRATWSFRPSGHPGPYVDRRVDSTASRRSGRSQCREDQLGRGELLWGMPEPLLGGMHENALERDRELLVGDLHPIGHASISLGNDVDGEPELGEYFRVCKSARYRFRCEERTRRQGLQRHYARPQDRRSHRRARVLNWAQGAAPIPR</sequence>
<feature type="region of interest" description="Disordered" evidence="1">
    <location>
        <begin position="16"/>
        <end position="153"/>
    </location>
</feature>
<name>A0A098BEP8_9NOCA</name>
<evidence type="ECO:0000256" key="1">
    <source>
        <dbReference type="SAM" id="MobiDB-lite"/>
    </source>
</evidence>